<dbReference type="GO" id="GO:0006422">
    <property type="term" value="P:aspartyl-tRNA aminoacylation"/>
    <property type="evidence" value="ECO:0007669"/>
    <property type="project" value="TreeGrafter"/>
</dbReference>
<evidence type="ECO:0000259" key="7">
    <source>
        <dbReference type="PROSITE" id="PS50862"/>
    </source>
</evidence>
<dbReference type="GO" id="GO:0002161">
    <property type="term" value="F:aminoacyl-tRNA deacylase activity"/>
    <property type="evidence" value="ECO:0007669"/>
    <property type="project" value="InterPro"/>
</dbReference>
<evidence type="ECO:0000256" key="4">
    <source>
        <dbReference type="ARBA" id="ARBA00022840"/>
    </source>
</evidence>
<evidence type="ECO:0000256" key="3">
    <source>
        <dbReference type="ARBA" id="ARBA00022741"/>
    </source>
</evidence>
<organism evidence="8 9">
    <name type="scientific">Candidatus Beckwithbacteria bacterium GW2011_GWA2_43_10</name>
    <dbReference type="NCBI Taxonomy" id="1618369"/>
    <lineage>
        <taxon>Bacteria</taxon>
        <taxon>Candidatus Beckwithiibacteriota</taxon>
    </lineage>
</organism>
<keyword evidence="3" id="KW-0547">Nucleotide-binding</keyword>
<dbReference type="PRINTS" id="PR01042">
    <property type="entry name" value="TRNASYNTHASP"/>
</dbReference>
<accession>A0A0G1C013</accession>
<protein>
    <submittedName>
        <fullName evidence="8">Aspartyl-tRNA synthetase</fullName>
    </submittedName>
</protein>
<keyword evidence="2" id="KW-0436">Ligase</keyword>
<keyword evidence="6 8" id="KW-0030">Aminoacyl-tRNA synthetase</keyword>
<proteinExistence type="inferred from homology"/>
<evidence type="ECO:0000313" key="9">
    <source>
        <dbReference type="Proteomes" id="UP000034213"/>
    </source>
</evidence>
<dbReference type="InterPro" id="IPR006195">
    <property type="entry name" value="aa-tRNA-synth_II"/>
</dbReference>
<dbReference type="InterPro" id="IPR002312">
    <property type="entry name" value="Asp/Asn-tRNA-synth_IIb"/>
</dbReference>
<dbReference type="GO" id="GO:0005524">
    <property type="term" value="F:ATP binding"/>
    <property type="evidence" value="ECO:0007669"/>
    <property type="project" value="UniProtKB-KW"/>
</dbReference>
<dbReference type="InterPro" id="IPR004115">
    <property type="entry name" value="GAD-like_sf"/>
</dbReference>
<evidence type="ECO:0000313" key="8">
    <source>
        <dbReference type="EMBL" id="KKS78920.1"/>
    </source>
</evidence>
<dbReference type="Gene3D" id="3.30.930.10">
    <property type="entry name" value="Bira Bifunctional Protein, Domain 2"/>
    <property type="match status" value="2"/>
</dbReference>
<dbReference type="GO" id="GO:0004815">
    <property type="term" value="F:aspartate-tRNA ligase activity"/>
    <property type="evidence" value="ECO:0007669"/>
    <property type="project" value="TreeGrafter"/>
</dbReference>
<comment type="caution">
    <text evidence="8">The sequence shown here is derived from an EMBL/GenBank/DDBJ whole genome shotgun (WGS) entry which is preliminary data.</text>
</comment>
<reference evidence="8 9" key="1">
    <citation type="journal article" date="2015" name="Nature">
        <title>rRNA introns, odd ribosomes, and small enigmatic genomes across a large radiation of phyla.</title>
        <authorList>
            <person name="Brown C.T."/>
            <person name="Hug L.A."/>
            <person name="Thomas B.C."/>
            <person name="Sharon I."/>
            <person name="Castelle C.J."/>
            <person name="Singh A."/>
            <person name="Wilkins M.J."/>
            <person name="Williams K.H."/>
            <person name="Banfield J.F."/>
        </authorList>
    </citation>
    <scope>NUCLEOTIDE SEQUENCE [LARGE SCALE GENOMIC DNA]</scope>
</reference>
<name>A0A0G1C013_9BACT</name>
<dbReference type="AlphaFoldDB" id="A0A0G1C013"/>
<evidence type="ECO:0000256" key="2">
    <source>
        <dbReference type="ARBA" id="ARBA00022598"/>
    </source>
</evidence>
<dbReference type="InterPro" id="IPR045864">
    <property type="entry name" value="aa-tRNA-synth_II/BPL/LPL"/>
</dbReference>
<evidence type="ECO:0000256" key="6">
    <source>
        <dbReference type="ARBA" id="ARBA00023146"/>
    </source>
</evidence>
<sequence>MEMSFVEQNDILQLIETMFSQMVKQVFPGKIISRSPWPRLSHHEAIKKYGSDKPDLRKDKNDPNELAFAWIIDFPLFTKQSKEDFYYGSGQAKFAPSHHMFTAPHPDDVPLLDKNPLKVRGLQHDLVLNGYEVGGGSIRIHDPKIQEKVFELIGFTDKQKQQFHHMLEAFTYGVPPHGGIAPGIDRLLMVLFNEPNLREVMAFPAISSGQTAVMEAPSSATPEQLQELHLKIGGHKIKFGGKTVYEKIVNLLKDNNVVYKTYTHEPVFTSKQAAKIRGTSLQQGAKALVMIADKKPIMLVLSGATKVNSKKFKQNFKIKDLRMATAEEVEEITGLKIGSIPPFGNIFELKTFVDKKLGQNQEITFNTGSHTQSAKMFYKDFVKLVKPQIGAFVA</sequence>
<dbReference type="SUPFAM" id="SSF55681">
    <property type="entry name" value="Class II aaRS and biotin synthetases"/>
    <property type="match status" value="1"/>
</dbReference>
<dbReference type="EMBL" id="LCEW01000047">
    <property type="protein sequence ID" value="KKS78920.1"/>
    <property type="molecule type" value="Genomic_DNA"/>
</dbReference>
<dbReference type="GO" id="GO:0005737">
    <property type="term" value="C:cytoplasm"/>
    <property type="evidence" value="ECO:0007669"/>
    <property type="project" value="InterPro"/>
</dbReference>
<dbReference type="PANTHER" id="PTHR22594:SF5">
    <property type="entry name" value="ASPARTATE--TRNA LIGASE, MITOCHONDRIAL"/>
    <property type="match status" value="1"/>
</dbReference>
<feature type="domain" description="Aminoacyl-transfer RNA synthetases class-II family profile" evidence="7">
    <location>
        <begin position="1"/>
        <end position="204"/>
    </location>
</feature>
<keyword evidence="4" id="KW-0067">ATP-binding</keyword>
<dbReference type="Gene3D" id="3.90.960.10">
    <property type="entry name" value="YbaK/aminoacyl-tRNA synthetase-associated domain"/>
    <property type="match status" value="1"/>
</dbReference>
<dbReference type="Pfam" id="PF04073">
    <property type="entry name" value="tRNA_edit"/>
    <property type="match status" value="1"/>
</dbReference>
<dbReference type="InterPro" id="IPR007214">
    <property type="entry name" value="YbaK/aa-tRNA-synth-assoc-dom"/>
</dbReference>
<dbReference type="PROSITE" id="PS50862">
    <property type="entry name" value="AA_TRNA_LIGASE_II"/>
    <property type="match status" value="1"/>
</dbReference>
<dbReference type="InterPro" id="IPR036754">
    <property type="entry name" value="YbaK/aa-tRNA-synt-asso_dom_sf"/>
</dbReference>
<dbReference type="PANTHER" id="PTHR22594">
    <property type="entry name" value="ASPARTYL/LYSYL-TRNA SYNTHETASE"/>
    <property type="match status" value="1"/>
</dbReference>
<gene>
    <name evidence="8" type="ORF">UV54_C0047G0008</name>
</gene>
<dbReference type="STRING" id="1618369.UV54_C0047G0008"/>
<dbReference type="Proteomes" id="UP000034213">
    <property type="component" value="Unassembled WGS sequence"/>
</dbReference>
<evidence type="ECO:0000256" key="5">
    <source>
        <dbReference type="ARBA" id="ARBA00022917"/>
    </source>
</evidence>
<dbReference type="PATRIC" id="fig|1618369.3.peg.621"/>
<comment type="similarity">
    <text evidence="1">Belongs to the class-II aminoacyl-tRNA synthetase family. Type 1 subfamily.</text>
</comment>
<keyword evidence="5" id="KW-0648">Protein biosynthesis</keyword>
<dbReference type="Pfam" id="PF00152">
    <property type="entry name" value="tRNA-synt_2"/>
    <property type="match status" value="1"/>
</dbReference>
<evidence type="ECO:0000256" key="1">
    <source>
        <dbReference type="ARBA" id="ARBA00006303"/>
    </source>
</evidence>
<dbReference type="InterPro" id="IPR004364">
    <property type="entry name" value="Aa-tRNA-synt_II"/>
</dbReference>
<dbReference type="SUPFAM" id="SSF55826">
    <property type="entry name" value="YbaK/ProRS associated domain"/>
    <property type="match status" value="1"/>
</dbReference>
<dbReference type="Gene3D" id="3.30.1360.30">
    <property type="entry name" value="GAD-like domain"/>
    <property type="match status" value="1"/>
</dbReference>